<dbReference type="GO" id="GO:0008168">
    <property type="term" value="F:methyltransferase activity"/>
    <property type="evidence" value="ECO:0007669"/>
    <property type="project" value="UniProtKB-KW"/>
</dbReference>
<sequence>MSVIHRSSFIRSLFRRLYMFVYKWGYRVTIRMGGWWEPLLEEAAPGPGERILEVSAEGCSACETLARSYPAVHFFAVRPTRPNENELKSLSNLELLRGDQYCIDCRAASFDKVICSLALHPLRQDKKLALLKEMRRVLRHGGALYLADFDKPLRPTEIHALRGTGYLFGPDTAKSHTDGAWLDLIKKAGFVGVRRVTTYSERVGRVAIVRARRT</sequence>
<dbReference type="RefSeq" id="WP_188102868.1">
    <property type="nucleotide sequence ID" value="NZ_JAANIH010000029.1"/>
</dbReference>
<dbReference type="SUPFAM" id="SSF53335">
    <property type="entry name" value="S-adenosyl-L-methionine-dependent methyltransferases"/>
    <property type="match status" value="1"/>
</dbReference>
<dbReference type="EMBL" id="JAATTO010000123">
    <property type="protein sequence ID" value="MBC9984558.1"/>
    <property type="molecule type" value="Genomic_DNA"/>
</dbReference>
<organism evidence="2 3">
    <name type="scientific">Bradyrhizobium campsiandrae</name>
    <dbReference type="NCBI Taxonomy" id="1729892"/>
    <lineage>
        <taxon>Bacteria</taxon>
        <taxon>Pseudomonadati</taxon>
        <taxon>Pseudomonadota</taxon>
        <taxon>Alphaproteobacteria</taxon>
        <taxon>Hyphomicrobiales</taxon>
        <taxon>Nitrobacteraceae</taxon>
        <taxon>Bradyrhizobium</taxon>
    </lineage>
</organism>
<keyword evidence="2" id="KW-0489">Methyltransferase</keyword>
<dbReference type="Pfam" id="PF13649">
    <property type="entry name" value="Methyltransf_25"/>
    <property type="match status" value="1"/>
</dbReference>
<name>A0ABR7UKW5_9BRAD</name>
<proteinExistence type="predicted"/>
<reference evidence="2 3" key="1">
    <citation type="journal article" date="2020" name="Arch. Microbiol.">
        <title>Bradyrhizobium campsiandrae sp. nov., a nitrogen-fixing bacterial strain isolated from a native leguminous tree from the Amazon adapted to flooded conditions.</title>
        <authorList>
            <person name="Cabral Michel D."/>
            <person name="Martins da Costa E."/>
            <person name="Azarias Guimaraes A."/>
            <person name="Soares de Carvalho T."/>
            <person name="Santos de Castro Caputo P."/>
            <person name="Willems A."/>
            <person name="de Souza Moreira F.M."/>
        </authorList>
    </citation>
    <scope>NUCLEOTIDE SEQUENCE [LARGE SCALE GENOMIC DNA]</scope>
    <source>
        <strain evidence="3">INPA 384B</strain>
    </source>
</reference>
<evidence type="ECO:0000313" key="3">
    <source>
        <dbReference type="Proteomes" id="UP000639516"/>
    </source>
</evidence>
<comment type="caution">
    <text evidence="2">The sequence shown here is derived from an EMBL/GenBank/DDBJ whole genome shotgun (WGS) entry which is preliminary data.</text>
</comment>
<protein>
    <submittedName>
        <fullName evidence="2">Methyltransferase domain-containing protein</fullName>
    </submittedName>
</protein>
<keyword evidence="3" id="KW-1185">Reference proteome</keyword>
<dbReference type="Gene3D" id="3.40.50.150">
    <property type="entry name" value="Vaccinia Virus protein VP39"/>
    <property type="match status" value="1"/>
</dbReference>
<dbReference type="CDD" id="cd02440">
    <property type="entry name" value="AdoMet_MTases"/>
    <property type="match status" value="1"/>
</dbReference>
<evidence type="ECO:0000313" key="2">
    <source>
        <dbReference type="EMBL" id="MBC9984558.1"/>
    </source>
</evidence>
<keyword evidence="2" id="KW-0808">Transferase</keyword>
<gene>
    <name evidence="2" type="ORF">HA482_41005</name>
</gene>
<feature type="domain" description="Methyltransferase" evidence="1">
    <location>
        <begin position="80"/>
        <end position="142"/>
    </location>
</feature>
<dbReference type="GO" id="GO:0032259">
    <property type="term" value="P:methylation"/>
    <property type="evidence" value="ECO:0007669"/>
    <property type="project" value="UniProtKB-KW"/>
</dbReference>
<dbReference type="InterPro" id="IPR029063">
    <property type="entry name" value="SAM-dependent_MTases_sf"/>
</dbReference>
<dbReference type="Proteomes" id="UP000639516">
    <property type="component" value="Unassembled WGS sequence"/>
</dbReference>
<dbReference type="InterPro" id="IPR041698">
    <property type="entry name" value="Methyltransf_25"/>
</dbReference>
<evidence type="ECO:0000259" key="1">
    <source>
        <dbReference type="Pfam" id="PF13649"/>
    </source>
</evidence>
<accession>A0ABR7UKW5</accession>